<evidence type="ECO:0000313" key="1">
    <source>
        <dbReference type="EMBL" id="GIP55403.1"/>
    </source>
</evidence>
<keyword evidence="2" id="KW-1185">Reference proteome</keyword>
<reference evidence="1 2" key="1">
    <citation type="submission" date="2021-03" db="EMBL/GenBank/DDBJ databases">
        <title>Antimicrobial resistance genes in bacteria isolated from Japanese honey, and their potential for conferring macrolide and lincosamide resistance in the American foulbrood pathogen Paenibacillus larvae.</title>
        <authorList>
            <person name="Okamoto M."/>
            <person name="Kumagai M."/>
            <person name="Kanamori H."/>
            <person name="Takamatsu D."/>
        </authorList>
    </citation>
    <scope>NUCLEOTIDE SEQUENCE [LARGE SCALE GENOMIC DNA]</scope>
    <source>
        <strain evidence="1 2">J42TS3</strain>
    </source>
</reference>
<accession>A0ABQ4MHF5</accession>
<protein>
    <submittedName>
        <fullName evidence="1">Uncharacterized protein</fullName>
    </submittedName>
</protein>
<name>A0ABQ4MHF5_9BACL</name>
<proteinExistence type="predicted"/>
<evidence type="ECO:0000313" key="2">
    <source>
        <dbReference type="Proteomes" id="UP000679992"/>
    </source>
</evidence>
<dbReference type="Proteomes" id="UP000679992">
    <property type="component" value="Unassembled WGS sequence"/>
</dbReference>
<sequence length="557" mass="63502">MNGYTTRMNEIVRSVAEQAWREPLLTSGLWFHGDVRNNFYYASYLFAASTDPLYEEELPFDRQEAKRLAEHVLVRVLRLQQRDPDRPMYGHWPLNLDPVPETAAPHELPVELMGSLMAYFHRKYERQMSGHLAAEFETALGHVYRGGFYRRPLTVCNHHEAKYTAAKLIFGQLYGDEELLEDGKNCLASTLERLRKEGMAEYGCLPWFWHWIQAITCALEFAADPRVESDLDELLDELWTLRASYYLKGAWAGAHSRGWPHDAPSDANVLHDYAQFGDFELPADMPRTEYAGFLFREAPERARSLALNRTEPAVVSRALWKVTDEGFRQLHSYAYVTKHYAAGGLWERVREFDNEQLRWMFSIPVRRGGQGNQLYFFHPGEGYDPSGRDPRHQSPWMEVLYRKNVVISLYPLPAEAIEQDAPEGNEVVGVLPEGEWIYEAEALFGKVDEVLFAVYLNGSYEIRPMSGYNLAVCRGSRIGVVVEAVSLEDVKTKGINSLTDFAALMAGRTPVFADEGGLTVEYTGLLHEENLRLAKLAEGKAESSVNGTEITFQQYTV</sequence>
<comment type="caution">
    <text evidence="1">The sequence shown here is derived from an EMBL/GenBank/DDBJ whole genome shotgun (WGS) entry which is preliminary data.</text>
</comment>
<organism evidence="1 2">
    <name type="scientific">Paenibacillus vini</name>
    <dbReference type="NCBI Taxonomy" id="1476024"/>
    <lineage>
        <taxon>Bacteria</taxon>
        <taxon>Bacillati</taxon>
        <taxon>Bacillota</taxon>
        <taxon>Bacilli</taxon>
        <taxon>Bacillales</taxon>
        <taxon>Paenibacillaceae</taxon>
        <taxon>Paenibacillus</taxon>
    </lineage>
</organism>
<dbReference type="EMBL" id="BOSL01000018">
    <property type="protein sequence ID" value="GIP55403.1"/>
    <property type="molecule type" value="Genomic_DNA"/>
</dbReference>
<gene>
    <name evidence="1" type="ORF">J42TS3_44380</name>
</gene>